<evidence type="ECO:0000256" key="7">
    <source>
        <dbReference type="RuleBase" id="RU003322"/>
    </source>
</evidence>
<dbReference type="EMBL" id="LRQB01000005">
    <property type="protein sequence ID" value="KXA22893.1"/>
    <property type="molecule type" value="Genomic_DNA"/>
</dbReference>
<evidence type="ECO:0000256" key="6">
    <source>
        <dbReference type="ARBA" id="ARBA00023186"/>
    </source>
</evidence>
<dbReference type="InterPro" id="IPR013126">
    <property type="entry name" value="Hsp_70_fam"/>
</dbReference>
<dbReference type="GO" id="GO:0140662">
    <property type="term" value="F:ATP-dependent protein folding chaperone"/>
    <property type="evidence" value="ECO:0007669"/>
    <property type="project" value="InterPro"/>
</dbReference>
<dbReference type="PROSITE" id="PS01036">
    <property type="entry name" value="HSP70_3"/>
    <property type="match status" value="1"/>
</dbReference>
<dbReference type="InterPro" id="IPR043129">
    <property type="entry name" value="ATPase_NBD"/>
</dbReference>
<dbReference type="Gene3D" id="3.90.640.10">
    <property type="entry name" value="Actin, Chain A, domain 4"/>
    <property type="match status" value="1"/>
</dbReference>
<dbReference type="AlphaFoldDB" id="A0A133P311"/>
<dbReference type="PATRIC" id="fig|2702.100.peg.112"/>
<dbReference type="SUPFAM" id="SSF100920">
    <property type="entry name" value="Heat shock protein 70kD (HSP70), peptide-binding domain"/>
    <property type="match status" value="1"/>
</dbReference>
<comment type="similarity">
    <text evidence="1 7">Belongs to the heat shock protein 70 family.</text>
</comment>
<keyword evidence="4 7" id="KW-0067">ATP-binding</keyword>
<dbReference type="Gene3D" id="3.30.420.40">
    <property type="match status" value="2"/>
</dbReference>
<dbReference type="PANTHER" id="PTHR19375">
    <property type="entry name" value="HEAT SHOCK PROTEIN 70KDA"/>
    <property type="match status" value="1"/>
</dbReference>
<dbReference type="InterPro" id="IPR029047">
    <property type="entry name" value="HSP70_peptide-bd_sf"/>
</dbReference>
<dbReference type="CDD" id="cd24029">
    <property type="entry name" value="ASKHA_NBD_HSP70_DnaK_HscA_HscC"/>
    <property type="match status" value="1"/>
</dbReference>
<keyword evidence="3 7" id="KW-0547">Nucleotide-binding</keyword>
<evidence type="ECO:0000256" key="3">
    <source>
        <dbReference type="ARBA" id="ARBA00022741"/>
    </source>
</evidence>
<dbReference type="Proteomes" id="UP000070687">
    <property type="component" value="Unassembled WGS sequence"/>
</dbReference>
<dbReference type="Pfam" id="PF00012">
    <property type="entry name" value="HSP70"/>
    <property type="match status" value="2"/>
</dbReference>
<dbReference type="FunFam" id="3.30.420.40:FF:000071">
    <property type="entry name" value="Molecular chaperone DnaK"/>
    <property type="match status" value="1"/>
</dbReference>
<evidence type="ECO:0000256" key="1">
    <source>
        <dbReference type="ARBA" id="ARBA00007381"/>
    </source>
</evidence>
<gene>
    <name evidence="8" type="ORF">HMPREF3208_00123</name>
</gene>
<protein>
    <submittedName>
        <fullName evidence="8">DnaK family protein</fullName>
    </submittedName>
</protein>
<sequence length="557" mass="60552">MSKYVYGIDLGTTYSCIAYQSEDGRPTVIKNVDTNSDTTPSVVQWDEEGTVVVGQEAKDSGVLLPDRTIAFVKRLMGKSNIAITIDGRDVSPTEVSSYILKELAKQASQQLDDEVKDVIITCPAYFGEAERTATKQAGEIAGLNVLSVIEEPTAAAICYGVTRATENKNVMIYDLGGGTFDITIMQIANGTIRVVTTEGDHELGGKDWDTVVSRMLVDKFMEATGSDTNPLDEEDSEEFQQDLAIKAEKLKQALSNKQTAKQVLNFNGERAQVEVSREEFDEATKNLVVRALQLADKAVETAKSQNITIDDILLVGGSTKMPQIQESVKEHFGMDPKIFEPDEAVAKGAAIYAIMQADEQSKLREDEVKETDDNGNEVAVNQTTGEKRVLPTLSGGGSALPTIGGSAASVKVISVSTKSFGVKATDISDGNEKIFNLILKDDPIPASITKSFATQEDNQLGVELRIYQNSDRVETYDVDEDFFLGTAELSLAPNTPKNSEIQITLDLTEDGTVKMHAMDITSGNVVDAHWKPENVMSDKELEEAKARVSESKSISIM</sequence>
<dbReference type="OrthoDB" id="9766019at2"/>
<evidence type="ECO:0000256" key="5">
    <source>
        <dbReference type="ARBA" id="ARBA00023016"/>
    </source>
</evidence>
<dbReference type="GO" id="GO:0005524">
    <property type="term" value="F:ATP binding"/>
    <property type="evidence" value="ECO:0007669"/>
    <property type="project" value="UniProtKB-KW"/>
</dbReference>
<reference evidence="8 9" key="1">
    <citation type="submission" date="2016-01" db="EMBL/GenBank/DDBJ databases">
        <authorList>
            <person name="Oliw E.H."/>
        </authorList>
    </citation>
    <scope>NUCLEOTIDE SEQUENCE [LARGE SCALE GENOMIC DNA]</scope>
    <source>
        <strain evidence="8 9">PSS_7772B</strain>
    </source>
</reference>
<evidence type="ECO:0000256" key="2">
    <source>
        <dbReference type="ARBA" id="ARBA00022553"/>
    </source>
</evidence>
<dbReference type="PROSITE" id="PS00329">
    <property type="entry name" value="HSP70_2"/>
    <property type="match status" value="1"/>
</dbReference>
<keyword evidence="5" id="KW-0346">Stress response</keyword>
<dbReference type="RefSeq" id="WP_064346705.1">
    <property type="nucleotide sequence ID" value="NZ_KQ956830.1"/>
</dbReference>
<dbReference type="Gene3D" id="2.60.34.10">
    <property type="entry name" value="Substrate Binding Domain Of DNAk, Chain A, domain 1"/>
    <property type="match status" value="1"/>
</dbReference>
<dbReference type="SUPFAM" id="SSF53067">
    <property type="entry name" value="Actin-like ATPase domain"/>
    <property type="match status" value="2"/>
</dbReference>
<keyword evidence="6" id="KW-0143">Chaperone</keyword>
<evidence type="ECO:0000313" key="9">
    <source>
        <dbReference type="Proteomes" id="UP000070687"/>
    </source>
</evidence>
<accession>A0A133P311</accession>
<evidence type="ECO:0000313" key="8">
    <source>
        <dbReference type="EMBL" id="KXA22893.1"/>
    </source>
</evidence>
<comment type="caution">
    <text evidence="8">The sequence shown here is derived from an EMBL/GenBank/DDBJ whole genome shotgun (WGS) entry which is preliminary data.</text>
</comment>
<organism evidence="8 9">
    <name type="scientific">Gardnerella vaginalis</name>
    <dbReference type="NCBI Taxonomy" id="2702"/>
    <lineage>
        <taxon>Bacteria</taxon>
        <taxon>Bacillati</taxon>
        <taxon>Actinomycetota</taxon>
        <taxon>Actinomycetes</taxon>
        <taxon>Bifidobacteriales</taxon>
        <taxon>Bifidobacteriaceae</taxon>
        <taxon>Gardnerella</taxon>
    </lineage>
</organism>
<proteinExistence type="inferred from homology"/>
<name>A0A133P311_GARVA</name>
<keyword evidence="2" id="KW-0597">Phosphoprotein</keyword>
<evidence type="ECO:0000256" key="4">
    <source>
        <dbReference type="ARBA" id="ARBA00022840"/>
    </source>
</evidence>
<dbReference type="PRINTS" id="PR00301">
    <property type="entry name" value="HEATSHOCK70"/>
</dbReference>
<dbReference type="PROSITE" id="PS00297">
    <property type="entry name" value="HSP70_1"/>
    <property type="match status" value="1"/>
</dbReference>
<dbReference type="InterPro" id="IPR018181">
    <property type="entry name" value="Heat_shock_70_CS"/>
</dbReference>